<keyword evidence="1" id="KW-0732">Signal</keyword>
<evidence type="ECO:0000313" key="2">
    <source>
        <dbReference type="EMBL" id="MDQ0323395.1"/>
    </source>
</evidence>
<feature type="chain" id="PRO_5045959810" evidence="1">
    <location>
        <begin position="18"/>
        <end position="56"/>
    </location>
</feature>
<feature type="signal peptide" evidence="1">
    <location>
        <begin position="1"/>
        <end position="17"/>
    </location>
</feature>
<name>A0ABU0BYR4_9HYPH</name>
<sequence>MLLVAAKVLCLAASALADPAWKHHVSLRAIGVTKFLPDLSTGTGAHRRSDEVSVGF</sequence>
<proteinExistence type="predicted"/>
<gene>
    <name evidence="2" type="ORF">QO002_005601</name>
</gene>
<evidence type="ECO:0000313" key="3">
    <source>
        <dbReference type="Proteomes" id="UP001230207"/>
    </source>
</evidence>
<protein>
    <submittedName>
        <fullName evidence="2">Uncharacterized protein</fullName>
    </submittedName>
</protein>
<evidence type="ECO:0000256" key="1">
    <source>
        <dbReference type="SAM" id="SignalP"/>
    </source>
</evidence>
<reference evidence="2 3" key="1">
    <citation type="submission" date="2023-07" db="EMBL/GenBank/DDBJ databases">
        <title>Genomic Encyclopedia of Type Strains, Phase IV (KMG-IV): sequencing the most valuable type-strain genomes for metagenomic binning, comparative biology and taxonomic classification.</title>
        <authorList>
            <person name="Goeker M."/>
        </authorList>
    </citation>
    <scope>NUCLEOTIDE SEQUENCE [LARGE SCALE GENOMIC DNA]</scope>
    <source>
        <strain evidence="2 3">DSM 1112</strain>
    </source>
</reference>
<accession>A0ABU0BYR4</accession>
<keyword evidence="3" id="KW-1185">Reference proteome</keyword>
<dbReference type="EMBL" id="JAUSVF010000003">
    <property type="protein sequence ID" value="MDQ0323395.1"/>
    <property type="molecule type" value="Genomic_DNA"/>
</dbReference>
<dbReference type="Proteomes" id="UP001230207">
    <property type="component" value="Unassembled WGS sequence"/>
</dbReference>
<comment type="caution">
    <text evidence="2">The sequence shown here is derived from an EMBL/GenBank/DDBJ whole genome shotgun (WGS) entry which is preliminary data.</text>
</comment>
<organism evidence="2 3">
    <name type="scientific">Pararhizobium capsulatum DSM 1112</name>
    <dbReference type="NCBI Taxonomy" id="1121113"/>
    <lineage>
        <taxon>Bacteria</taxon>
        <taxon>Pseudomonadati</taxon>
        <taxon>Pseudomonadota</taxon>
        <taxon>Alphaproteobacteria</taxon>
        <taxon>Hyphomicrobiales</taxon>
        <taxon>Rhizobiaceae</taxon>
        <taxon>Rhizobium/Agrobacterium group</taxon>
        <taxon>Pararhizobium</taxon>
    </lineage>
</organism>